<dbReference type="PANTHER" id="PTHR15237:SF0">
    <property type="entry name" value="CELL CYCLE CHECKPOINT CONTROL PROTEIN"/>
    <property type="match status" value="1"/>
</dbReference>
<dbReference type="EMBL" id="UYSG01000167">
    <property type="protein sequence ID" value="VDL18510.1"/>
    <property type="molecule type" value="Genomic_DNA"/>
</dbReference>
<sequence>MISSLNAIAMRQIISFINPLSIQLSLRCVNSTRSAFAVVSFKCCFFENNSKLTDSDVRFKLNTKTCCKVFKQTMAWDKTLQQCKIRFDNNNDRLIIQFFQRYGIVKTYNLSVIECDSLEAVYDIKNSTSQIAMSSKVAGEIMQNFRQNQTEVTISMQIGECIFRNYVEESDISAVNTHIPVPATEFEAYRLTEECNITFCQKDFRAALLFGESMNALLVINCSQPGNPLILTFTDEKNYKAHFVLSTLPRPYFPKRVPLNSTMRPSGAAPPNSSVSFLNLDRSRRPANGPIVMDTMTAPTQILPSSPDLSSTMITANTPIPVREHEEGRPPAKKARSVLFASFTSGDTSGDSFFRNPPPPQKPERLCEDSLENADLDDSTMIGTSSNYEVAAAACRVTARLASDVRTAAVSGWNNAESLRTTTITRKSGATLLVPDSDDES</sequence>
<dbReference type="GO" id="GO:0031573">
    <property type="term" value="P:mitotic intra-S DNA damage checkpoint signaling"/>
    <property type="evidence" value="ECO:0007669"/>
    <property type="project" value="TreeGrafter"/>
</dbReference>
<dbReference type="PANTHER" id="PTHR15237">
    <property type="entry name" value="DNA REPAIR PROTEIN RAD9"/>
    <property type="match status" value="1"/>
</dbReference>
<dbReference type="AlphaFoldDB" id="A0A0R3S9T9"/>
<dbReference type="InterPro" id="IPR046938">
    <property type="entry name" value="DNA_clamp_sf"/>
</dbReference>
<name>A0A0R3S9T9_HYMDI</name>
<dbReference type="GO" id="GO:0071479">
    <property type="term" value="P:cellular response to ionizing radiation"/>
    <property type="evidence" value="ECO:0007669"/>
    <property type="project" value="TreeGrafter"/>
</dbReference>
<dbReference type="SUPFAM" id="SSF55979">
    <property type="entry name" value="DNA clamp"/>
    <property type="match status" value="1"/>
</dbReference>
<dbReference type="GO" id="GO:0000076">
    <property type="term" value="P:DNA replication checkpoint signaling"/>
    <property type="evidence" value="ECO:0007669"/>
    <property type="project" value="TreeGrafter"/>
</dbReference>
<evidence type="ECO:0000313" key="1">
    <source>
        <dbReference type="EMBL" id="VDL18510.1"/>
    </source>
</evidence>
<evidence type="ECO:0000313" key="3">
    <source>
        <dbReference type="WBParaSite" id="HDID_0000104801-mRNA-1"/>
    </source>
</evidence>
<dbReference type="OrthoDB" id="60092at2759"/>
<dbReference type="STRING" id="6216.A0A0R3S9T9"/>
<dbReference type="GO" id="GO:0006281">
    <property type="term" value="P:DNA repair"/>
    <property type="evidence" value="ECO:0007669"/>
    <property type="project" value="TreeGrafter"/>
</dbReference>
<evidence type="ECO:0000313" key="2">
    <source>
        <dbReference type="Proteomes" id="UP000274504"/>
    </source>
</evidence>
<dbReference type="GO" id="GO:0030896">
    <property type="term" value="C:checkpoint clamp complex"/>
    <property type="evidence" value="ECO:0007669"/>
    <property type="project" value="InterPro"/>
</dbReference>
<organism evidence="3">
    <name type="scientific">Hymenolepis diminuta</name>
    <name type="common">Rat tapeworm</name>
    <dbReference type="NCBI Taxonomy" id="6216"/>
    <lineage>
        <taxon>Eukaryota</taxon>
        <taxon>Metazoa</taxon>
        <taxon>Spiralia</taxon>
        <taxon>Lophotrochozoa</taxon>
        <taxon>Platyhelminthes</taxon>
        <taxon>Cestoda</taxon>
        <taxon>Eucestoda</taxon>
        <taxon>Cyclophyllidea</taxon>
        <taxon>Hymenolepididae</taxon>
        <taxon>Hymenolepis</taxon>
    </lineage>
</organism>
<accession>A0A0R3S9T9</accession>
<dbReference type="Gene3D" id="3.70.10.10">
    <property type="match status" value="1"/>
</dbReference>
<reference evidence="1 2" key="2">
    <citation type="submission" date="2018-11" db="EMBL/GenBank/DDBJ databases">
        <authorList>
            <consortium name="Pathogen Informatics"/>
        </authorList>
    </citation>
    <scope>NUCLEOTIDE SEQUENCE [LARGE SCALE GENOMIC DNA]</scope>
</reference>
<dbReference type="WBParaSite" id="HDID_0000104801-mRNA-1">
    <property type="protein sequence ID" value="HDID_0000104801-mRNA-1"/>
    <property type="gene ID" value="HDID_0000104801"/>
</dbReference>
<proteinExistence type="predicted"/>
<protein>
    <submittedName>
        <fullName evidence="3">Cell cycle checkpoint control protein RAD9A</fullName>
    </submittedName>
</protein>
<dbReference type="InterPro" id="IPR007268">
    <property type="entry name" value="Rad9/Ddc1"/>
</dbReference>
<dbReference type="Proteomes" id="UP000274504">
    <property type="component" value="Unassembled WGS sequence"/>
</dbReference>
<reference evidence="3" key="1">
    <citation type="submission" date="2017-02" db="UniProtKB">
        <authorList>
            <consortium name="WormBaseParasite"/>
        </authorList>
    </citation>
    <scope>IDENTIFICATION</scope>
</reference>
<gene>
    <name evidence="1" type="ORF">HDID_LOCUS1049</name>
</gene>
<dbReference type="Pfam" id="PF04139">
    <property type="entry name" value="Rad9"/>
    <property type="match status" value="1"/>
</dbReference>